<dbReference type="Proteomes" id="UP000664096">
    <property type="component" value="Unassembled WGS sequence"/>
</dbReference>
<keyword evidence="1" id="KW-0732">Signal</keyword>
<name>A0A939EEI0_9HYPH</name>
<reference evidence="2" key="1">
    <citation type="submission" date="2020-12" db="EMBL/GenBank/DDBJ databases">
        <title>Oil enriched cultivation method for isolating marine PHA-producing bacteria.</title>
        <authorList>
            <person name="Zheng W."/>
            <person name="Yu S."/>
            <person name="Huang Y."/>
        </authorList>
    </citation>
    <scope>NUCLEOTIDE SEQUENCE</scope>
    <source>
        <strain evidence="2">SY-2-12</strain>
    </source>
</reference>
<accession>A0A939EEI0</accession>
<dbReference type="RefSeq" id="WP_207141142.1">
    <property type="nucleotide sequence ID" value="NZ_JAEKJZ010000002.1"/>
</dbReference>
<sequence>MKKFAVATTTTCALALTGVGLALSGGAKTDSELRRIDCQAITMFIPSRYKSAEELCANYGGVALKDALPSEKGLVILVRNQPMGGFQGGNTVR</sequence>
<organism evidence="2 3">
    <name type="scientific">Roseibium aggregatum</name>
    <dbReference type="NCBI Taxonomy" id="187304"/>
    <lineage>
        <taxon>Bacteria</taxon>
        <taxon>Pseudomonadati</taxon>
        <taxon>Pseudomonadota</taxon>
        <taxon>Alphaproteobacteria</taxon>
        <taxon>Hyphomicrobiales</taxon>
        <taxon>Stappiaceae</taxon>
        <taxon>Roseibium</taxon>
    </lineage>
</organism>
<evidence type="ECO:0000313" key="3">
    <source>
        <dbReference type="Proteomes" id="UP000664096"/>
    </source>
</evidence>
<proteinExistence type="predicted"/>
<evidence type="ECO:0000313" key="2">
    <source>
        <dbReference type="EMBL" id="MBN9671301.1"/>
    </source>
</evidence>
<dbReference type="EMBL" id="JAEKJZ010000002">
    <property type="protein sequence ID" value="MBN9671301.1"/>
    <property type="molecule type" value="Genomic_DNA"/>
</dbReference>
<gene>
    <name evidence="2" type="ORF">JF539_13220</name>
</gene>
<dbReference type="AlphaFoldDB" id="A0A939EEI0"/>
<feature type="signal peptide" evidence="1">
    <location>
        <begin position="1"/>
        <end position="22"/>
    </location>
</feature>
<comment type="caution">
    <text evidence="2">The sequence shown here is derived from an EMBL/GenBank/DDBJ whole genome shotgun (WGS) entry which is preliminary data.</text>
</comment>
<protein>
    <submittedName>
        <fullName evidence="2">Antitermination protein</fullName>
    </submittedName>
</protein>
<evidence type="ECO:0000256" key="1">
    <source>
        <dbReference type="SAM" id="SignalP"/>
    </source>
</evidence>
<feature type="chain" id="PRO_5037796822" evidence="1">
    <location>
        <begin position="23"/>
        <end position="93"/>
    </location>
</feature>